<dbReference type="Pfam" id="PF01402">
    <property type="entry name" value="RHH_1"/>
    <property type="match status" value="1"/>
</dbReference>
<dbReference type="InterPro" id="IPR013321">
    <property type="entry name" value="Arc_rbn_hlx_hlx"/>
</dbReference>
<organism evidence="2 3">
    <name type="scientific">Candidatus Agrococcus pullicola</name>
    <dbReference type="NCBI Taxonomy" id="2838429"/>
    <lineage>
        <taxon>Bacteria</taxon>
        <taxon>Bacillati</taxon>
        <taxon>Actinomycetota</taxon>
        <taxon>Actinomycetes</taxon>
        <taxon>Micrococcales</taxon>
        <taxon>Microbacteriaceae</taxon>
        <taxon>Agrococcus</taxon>
    </lineage>
</organism>
<dbReference type="Gene3D" id="1.10.1220.10">
    <property type="entry name" value="Met repressor-like"/>
    <property type="match status" value="1"/>
</dbReference>
<dbReference type="Proteomes" id="UP000824005">
    <property type="component" value="Unassembled WGS sequence"/>
</dbReference>
<sequence>MKRTNIYLDERQTKELDHRAEMEGISRAELVRRLIDAGLREAPGNHRALQSAIDFSFGAIAVDEGTSREEGAREEHLEQLWRLER</sequence>
<evidence type="ECO:0000259" key="1">
    <source>
        <dbReference type="Pfam" id="PF01402"/>
    </source>
</evidence>
<protein>
    <submittedName>
        <fullName evidence="2">Ribbon-helix-helix domain-containing protein</fullName>
    </submittedName>
</protein>
<dbReference type="AlphaFoldDB" id="A0A9D1YWJ6"/>
<dbReference type="GO" id="GO:0006355">
    <property type="term" value="P:regulation of DNA-templated transcription"/>
    <property type="evidence" value="ECO:0007669"/>
    <property type="project" value="InterPro"/>
</dbReference>
<accession>A0A9D1YWJ6</accession>
<dbReference type="InterPro" id="IPR002145">
    <property type="entry name" value="CopG"/>
</dbReference>
<evidence type="ECO:0000313" key="2">
    <source>
        <dbReference type="EMBL" id="HIY67184.1"/>
    </source>
</evidence>
<gene>
    <name evidence="2" type="ORF">H9830_13015</name>
</gene>
<reference evidence="2" key="2">
    <citation type="submission" date="2021-04" db="EMBL/GenBank/DDBJ databases">
        <authorList>
            <person name="Gilroy R."/>
        </authorList>
    </citation>
    <scope>NUCLEOTIDE SEQUENCE</scope>
    <source>
        <strain evidence="2">ChiGjej1B1-98</strain>
    </source>
</reference>
<proteinExistence type="predicted"/>
<evidence type="ECO:0000313" key="3">
    <source>
        <dbReference type="Proteomes" id="UP000824005"/>
    </source>
</evidence>
<reference evidence="2" key="1">
    <citation type="journal article" date="2021" name="PeerJ">
        <title>Extensive microbial diversity within the chicken gut microbiome revealed by metagenomics and culture.</title>
        <authorList>
            <person name="Gilroy R."/>
            <person name="Ravi A."/>
            <person name="Getino M."/>
            <person name="Pursley I."/>
            <person name="Horton D.L."/>
            <person name="Alikhan N.F."/>
            <person name="Baker D."/>
            <person name="Gharbi K."/>
            <person name="Hall N."/>
            <person name="Watson M."/>
            <person name="Adriaenssens E.M."/>
            <person name="Foster-Nyarko E."/>
            <person name="Jarju S."/>
            <person name="Secka A."/>
            <person name="Antonio M."/>
            <person name="Oren A."/>
            <person name="Chaudhuri R.R."/>
            <person name="La Ragione R."/>
            <person name="Hildebrand F."/>
            <person name="Pallen M.J."/>
        </authorList>
    </citation>
    <scope>NUCLEOTIDE SEQUENCE</scope>
    <source>
        <strain evidence="2">ChiGjej1B1-98</strain>
    </source>
</reference>
<name>A0A9D1YWJ6_9MICO</name>
<feature type="domain" description="Ribbon-helix-helix protein CopG" evidence="1">
    <location>
        <begin position="2"/>
        <end position="39"/>
    </location>
</feature>
<dbReference type="CDD" id="cd21631">
    <property type="entry name" value="RHH_CopG_NikR-like"/>
    <property type="match status" value="1"/>
</dbReference>
<comment type="caution">
    <text evidence="2">The sequence shown here is derived from an EMBL/GenBank/DDBJ whole genome shotgun (WGS) entry which is preliminary data.</text>
</comment>
<dbReference type="EMBL" id="DXDC01000393">
    <property type="protein sequence ID" value="HIY67184.1"/>
    <property type="molecule type" value="Genomic_DNA"/>
</dbReference>